<dbReference type="InterPro" id="IPR027417">
    <property type="entry name" value="P-loop_NTPase"/>
</dbReference>
<dbReference type="InterPro" id="IPR000863">
    <property type="entry name" value="Sulfotransferase_dom"/>
</dbReference>
<evidence type="ECO:0000259" key="3">
    <source>
        <dbReference type="Pfam" id="PF00685"/>
    </source>
</evidence>
<sequence length="317" mass="35978">MGSNDNSTVGGGKSNMPVKTRELRNHHVNSEVWNDFPFRPDDIIIATWGKSGTTWMQQIIAQLTQDADPTVAAGSLSPWVDLRVLPREAMLGYLEAQTHRRFMKTHLPLDALVWSPEAKYIFVGRDGRDTVWSFHHHFTIITDEGLALINSGDDRVGPAYERPATDNPRDLLIDVIEDDSRASVPWPFWSHTKMWWDAAARGQPNLLLVHFNDLKRDLPGEMRRIAEFLETPKMSETKFADAVEHSTFAWMKEHADLMCPPQAEMAFEGGAKNFIHKGTNGRWADVLSDEDSRRYLAKAREELGQECAAWLENGRLG</sequence>
<dbReference type="PANTHER" id="PTHR11783">
    <property type="entry name" value="SULFOTRANSFERASE SULT"/>
    <property type="match status" value="1"/>
</dbReference>
<dbReference type="GO" id="GO:0008146">
    <property type="term" value="F:sulfotransferase activity"/>
    <property type="evidence" value="ECO:0007669"/>
    <property type="project" value="InterPro"/>
</dbReference>
<keyword evidence="4" id="KW-0378">Hydrolase</keyword>
<keyword evidence="2" id="KW-0808">Transferase</keyword>
<accession>A0A136INM8</accession>
<gene>
    <name evidence="4" type="ORF">Micbo1qcDRAFT_209143</name>
</gene>
<evidence type="ECO:0000313" key="4">
    <source>
        <dbReference type="EMBL" id="KXJ86458.1"/>
    </source>
</evidence>
<dbReference type="Proteomes" id="UP000070501">
    <property type="component" value="Unassembled WGS sequence"/>
</dbReference>
<evidence type="ECO:0000313" key="5">
    <source>
        <dbReference type="Proteomes" id="UP000070501"/>
    </source>
</evidence>
<dbReference type="SUPFAM" id="SSF52540">
    <property type="entry name" value="P-loop containing nucleoside triphosphate hydrolases"/>
    <property type="match status" value="1"/>
</dbReference>
<organism evidence="4 5">
    <name type="scientific">Microdochium bolleyi</name>
    <dbReference type="NCBI Taxonomy" id="196109"/>
    <lineage>
        <taxon>Eukaryota</taxon>
        <taxon>Fungi</taxon>
        <taxon>Dikarya</taxon>
        <taxon>Ascomycota</taxon>
        <taxon>Pezizomycotina</taxon>
        <taxon>Sordariomycetes</taxon>
        <taxon>Xylariomycetidae</taxon>
        <taxon>Xylariales</taxon>
        <taxon>Microdochiaceae</taxon>
        <taxon>Microdochium</taxon>
    </lineage>
</organism>
<protein>
    <submittedName>
        <fullName evidence="4">p-loop containing nucleoside triphosphate hydrolase protein</fullName>
    </submittedName>
</protein>
<feature type="domain" description="Sulfotransferase" evidence="3">
    <location>
        <begin position="40"/>
        <end position="298"/>
    </location>
</feature>
<reference evidence="5" key="1">
    <citation type="submission" date="2016-02" db="EMBL/GenBank/DDBJ databases">
        <title>Draft genome sequence of Microdochium bolleyi, a fungal endophyte of beachgrass.</title>
        <authorList>
            <consortium name="DOE Joint Genome Institute"/>
            <person name="David A.S."/>
            <person name="May G."/>
            <person name="Haridas S."/>
            <person name="Lim J."/>
            <person name="Wang M."/>
            <person name="Labutti K."/>
            <person name="Lipzen A."/>
            <person name="Barry K."/>
            <person name="Grigoriev I.V."/>
        </authorList>
    </citation>
    <scope>NUCLEOTIDE SEQUENCE [LARGE SCALE GENOMIC DNA]</scope>
    <source>
        <strain evidence="5">J235TASD1</strain>
    </source>
</reference>
<name>A0A136INM8_9PEZI</name>
<comment type="similarity">
    <text evidence="1">Belongs to the sulfotransferase 1 family.</text>
</comment>
<dbReference type="AlphaFoldDB" id="A0A136INM8"/>
<dbReference type="Gene3D" id="3.40.50.300">
    <property type="entry name" value="P-loop containing nucleotide triphosphate hydrolases"/>
    <property type="match status" value="1"/>
</dbReference>
<dbReference type="InParanoid" id="A0A136INM8"/>
<keyword evidence="5" id="KW-1185">Reference proteome</keyword>
<dbReference type="GO" id="GO:0016787">
    <property type="term" value="F:hydrolase activity"/>
    <property type="evidence" value="ECO:0007669"/>
    <property type="project" value="UniProtKB-KW"/>
</dbReference>
<evidence type="ECO:0000256" key="1">
    <source>
        <dbReference type="ARBA" id="ARBA00005771"/>
    </source>
</evidence>
<dbReference type="STRING" id="196109.A0A136INM8"/>
<dbReference type="OrthoDB" id="205623at2759"/>
<dbReference type="Pfam" id="PF00685">
    <property type="entry name" value="Sulfotransfer_1"/>
    <property type="match status" value="1"/>
</dbReference>
<dbReference type="EMBL" id="KQ964268">
    <property type="protein sequence ID" value="KXJ86458.1"/>
    <property type="molecule type" value="Genomic_DNA"/>
</dbReference>
<proteinExistence type="inferred from homology"/>
<evidence type="ECO:0000256" key="2">
    <source>
        <dbReference type="ARBA" id="ARBA00022679"/>
    </source>
</evidence>